<protein>
    <submittedName>
        <fullName evidence="2">Prepilin-type N-terminal cleavage/methylation domain-containing protein</fullName>
    </submittedName>
</protein>
<dbReference type="InterPro" id="IPR045584">
    <property type="entry name" value="Pilin-like"/>
</dbReference>
<gene>
    <name evidence="2" type="ORF">FPZ22_11675</name>
</gene>
<feature type="transmembrane region" description="Helical" evidence="1">
    <location>
        <begin position="12"/>
        <end position="34"/>
    </location>
</feature>
<evidence type="ECO:0000313" key="2">
    <source>
        <dbReference type="EMBL" id="QDW67458.1"/>
    </source>
</evidence>
<keyword evidence="1" id="KW-0472">Membrane</keyword>
<dbReference type="InterPro" id="IPR012902">
    <property type="entry name" value="N_methyl_site"/>
</dbReference>
<reference evidence="2 3" key="1">
    <citation type="submission" date="2019-07" db="EMBL/GenBank/DDBJ databases">
        <title>Full genome sequence of Luteimonas sp. Gr-4.</title>
        <authorList>
            <person name="Im W.-T."/>
        </authorList>
    </citation>
    <scope>NUCLEOTIDE SEQUENCE [LARGE SCALE GENOMIC DNA]</scope>
    <source>
        <strain evidence="2 3">Gr-4</strain>
    </source>
</reference>
<dbReference type="OrthoDB" id="7066963at2"/>
<dbReference type="Pfam" id="PF07963">
    <property type="entry name" value="N_methyl"/>
    <property type="match status" value="1"/>
</dbReference>
<name>A0A518N6D3_9GAMM</name>
<dbReference type="AlphaFoldDB" id="A0A518N6D3"/>
<dbReference type="Proteomes" id="UP000316584">
    <property type="component" value="Chromosome"/>
</dbReference>
<organism evidence="2 3">
    <name type="scientific">Luteimonas granuli</name>
    <dbReference type="NCBI Taxonomy" id="1176533"/>
    <lineage>
        <taxon>Bacteria</taxon>
        <taxon>Pseudomonadati</taxon>
        <taxon>Pseudomonadota</taxon>
        <taxon>Gammaproteobacteria</taxon>
        <taxon>Lysobacterales</taxon>
        <taxon>Lysobacteraceae</taxon>
        <taxon>Luteimonas</taxon>
    </lineage>
</organism>
<evidence type="ECO:0000256" key="1">
    <source>
        <dbReference type="SAM" id="Phobius"/>
    </source>
</evidence>
<dbReference type="KEGG" id="lug:FPZ22_11675"/>
<sequence>MQRSLRHPPRPAHGFTILEMSVVLVVIALILGAVSVGRDVYRSAVAERIGSEFVQGWMIAYDRYVQQTGAVPLDDMANPSGRVRGELGRELCRDDLRDEMLRRGVSLPQGRAEGLETRYVYQDSRGNPQELEICFINLGDWAEPAPGTAYVGRARNVMRLTGMTPELANQLDVRIDGRIDARFGRMRELNRHSDLGAISSPPAPNPWSLTDVDNYAGGTNQDAQVAVMTGYIRMNQ</sequence>
<dbReference type="NCBIfam" id="TIGR02532">
    <property type="entry name" value="IV_pilin_GFxxxE"/>
    <property type="match status" value="1"/>
</dbReference>
<keyword evidence="1" id="KW-0812">Transmembrane</keyword>
<dbReference type="EMBL" id="CP042218">
    <property type="protein sequence ID" value="QDW67458.1"/>
    <property type="molecule type" value="Genomic_DNA"/>
</dbReference>
<proteinExistence type="predicted"/>
<dbReference type="RefSeq" id="WP_144893165.1">
    <property type="nucleotide sequence ID" value="NZ_CP042218.1"/>
</dbReference>
<dbReference type="SUPFAM" id="SSF54523">
    <property type="entry name" value="Pili subunits"/>
    <property type="match status" value="1"/>
</dbReference>
<keyword evidence="1" id="KW-1133">Transmembrane helix</keyword>
<accession>A0A518N6D3</accession>
<keyword evidence="3" id="KW-1185">Reference proteome</keyword>
<evidence type="ECO:0000313" key="3">
    <source>
        <dbReference type="Proteomes" id="UP000316584"/>
    </source>
</evidence>